<evidence type="ECO:0000256" key="1">
    <source>
        <dbReference type="SAM" id="Phobius"/>
    </source>
</evidence>
<feature type="transmembrane region" description="Helical" evidence="1">
    <location>
        <begin position="473"/>
        <end position="496"/>
    </location>
</feature>
<dbReference type="InterPro" id="IPR017850">
    <property type="entry name" value="Alkaline_phosphatase_core_sf"/>
</dbReference>
<dbReference type="RefSeq" id="WP_154437854.1">
    <property type="nucleotide sequence ID" value="NZ_VUNQ01000001.1"/>
</dbReference>
<name>A0A6N7XR30_9FIRM</name>
<feature type="transmembrane region" description="Helical" evidence="1">
    <location>
        <begin position="552"/>
        <end position="569"/>
    </location>
</feature>
<keyword evidence="1" id="KW-0812">Transmembrane</keyword>
<feature type="transmembrane region" description="Helical" evidence="1">
    <location>
        <begin position="383"/>
        <end position="402"/>
    </location>
</feature>
<dbReference type="EMBL" id="VUNQ01000001">
    <property type="protein sequence ID" value="MST99852.1"/>
    <property type="molecule type" value="Genomic_DNA"/>
</dbReference>
<keyword evidence="1" id="KW-0472">Membrane</keyword>
<feature type="transmembrane region" description="Helical" evidence="1">
    <location>
        <begin position="525"/>
        <end position="543"/>
    </location>
</feature>
<reference evidence="2 3" key="1">
    <citation type="submission" date="2019-09" db="EMBL/GenBank/DDBJ databases">
        <title>In-depth cultivation of the pig gut microbiome towards novel bacterial diversity and tailored functional studies.</title>
        <authorList>
            <person name="Wylensek D."/>
            <person name="Hitch T.C.A."/>
            <person name="Clavel T."/>
        </authorList>
    </citation>
    <scope>NUCLEOTIDE SEQUENCE [LARGE SCALE GENOMIC DNA]</scope>
    <source>
        <strain evidence="2 3">WCA3-693-APC-4?</strain>
    </source>
</reference>
<feature type="transmembrane region" description="Helical" evidence="1">
    <location>
        <begin position="614"/>
        <end position="631"/>
    </location>
</feature>
<organism evidence="2 3">
    <name type="scientific">Tissierella pigra</name>
    <dbReference type="NCBI Taxonomy" id="2607614"/>
    <lineage>
        <taxon>Bacteria</taxon>
        <taxon>Bacillati</taxon>
        <taxon>Bacillota</taxon>
        <taxon>Tissierellia</taxon>
        <taxon>Tissierellales</taxon>
        <taxon>Tissierellaceae</taxon>
        <taxon>Tissierella</taxon>
    </lineage>
</organism>
<evidence type="ECO:0000313" key="3">
    <source>
        <dbReference type="Proteomes" id="UP000469523"/>
    </source>
</evidence>
<feature type="transmembrane region" description="Helical" evidence="1">
    <location>
        <begin position="503"/>
        <end position="519"/>
    </location>
</feature>
<feature type="transmembrane region" description="Helical" evidence="1">
    <location>
        <begin position="436"/>
        <end position="453"/>
    </location>
</feature>
<gene>
    <name evidence="2" type="ORF">FYJ83_00040</name>
</gene>
<feature type="transmembrane region" description="Helical" evidence="1">
    <location>
        <begin position="408"/>
        <end position="429"/>
    </location>
</feature>
<dbReference type="Gene3D" id="3.40.720.10">
    <property type="entry name" value="Alkaline Phosphatase, subunit A"/>
    <property type="match status" value="1"/>
</dbReference>
<feature type="transmembrane region" description="Helical" evidence="1">
    <location>
        <begin position="351"/>
        <end position="371"/>
    </location>
</feature>
<sequence length="680" mass="76896">MKVRKLLLFFILLIIIIPSISFGAKDNKKVYLIVVNKLTLKDIETMEKLKDIIKEGSIGLMNTRGTSGYSGAESFLTINSSEKSYANYSSIDFKTMDDGKIVNRSFSRLINLNENNKYTPYLGAIGDNLHSKGLKTAIYGNSNLEDMQLNTSALIPMDSRGLIDYGNIDNITIETEDYPFLIKTDYSKMLKEVENSLGDLIVVDTGDIERIYRYKDYVSNEEFKMIRKEILLDIDRFIENLIKGLSKENSFVIITSPNSGDMTIDSNSKLSPIILWGNGVENGTLTSQTTKKDNIVSNIDIGPTIMDFFGASTDNMSGNKINSIRKNIKLIDLMKENNQINTVSKVRYNTLYYYGLFSMISLGIVIILIVVKVKLSEVAKKYIKVLFGMVIILPTVFNFLSILRLESVYSFTLFLLLFILVSIFILWLTKKSSNQIMYISGVSIFIIISDLIFKGNIIKYSVLSYDPTIGARYYGIGNEMVGFFLGSITIFSINILRKYKRKIIPLILLILGTILVGHPRYGANVGGTMAFIMALVFYIMEIFNKELNIKRLLISLLLIVFLVFVMGYIDIKINSNTTHLGNTLLLVRKNGLYYLRNVIFRKILMNIKLVGNSFWTYLLLINMTFHSVIFGNRKDNTDWMGRVAGIAGAIGGFLLNDSGLILTAICMNLISTELYLDYIE</sequence>
<dbReference type="SUPFAM" id="SSF53649">
    <property type="entry name" value="Alkaline phosphatase-like"/>
    <property type="match status" value="1"/>
</dbReference>
<keyword evidence="1" id="KW-1133">Transmembrane helix</keyword>
<proteinExistence type="predicted"/>
<evidence type="ECO:0000313" key="2">
    <source>
        <dbReference type="EMBL" id="MST99852.1"/>
    </source>
</evidence>
<protein>
    <submittedName>
        <fullName evidence="2">LTA synthase family protein</fullName>
    </submittedName>
</protein>
<comment type="caution">
    <text evidence="2">The sequence shown here is derived from an EMBL/GenBank/DDBJ whole genome shotgun (WGS) entry which is preliminary data.</text>
</comment>
<accession>A0A6N7XR30</accession>
<feature type="transmembrane region" description="Helical" evidence="1">
    <location>
        <begin position="643"/>
        <end position="670"/>
    </location>
</feature>
<dbReference type="Proteomes" id="UP000469523">
    <property type="component" value="Unassembled WGS sequence"/>
</dbReference>
<keyword evidence="3" id="KW-1185">Reference proteome</keyword>
<dbReference type="AlphaFoldDB" id="A0A6N7XR30"/>